<evidence type="ECO:0008006" key="4">
    <source>
        <dbReference type="Google" id="ProtNLM"/>
    </source>
</evidence>
<accession>A0A941D1Z9</accession>
<dbReference type="RefSeq" id="WP_215341523.1">
    <property type="nucleotide sequence ID" value="NZ_JAGSGD010000001.1"/>
</dbReference>
<organism evidence="2 3">
    <name type="scientific">Phenylobacterium glaciei</name>
    <dbReference type="NCBI Taxonomy" id="2803784"/>
    <lineage>
        <taxon>Bacteria</taxon>
        <taxon>Pseudomonadati</taxon>
        <taxon>Pseudomonadota</taxon>
        <taxon>Alphaproteobacteria</taxon>
        <taxon>Caulobacterales</taxon>
        <taxon>Caulobacteraceae</taxon>
        <taxon>Phenylobacterium</taxon>
    </lineage>
</organism>
<sequence length="154" mass="15270">MRAVSLAAIAALSLTACSDNDGVKVAKGICTPFATTPAAPATTAGVPALAPAVSADVAAPVEDCLHRWAYSLAGAKDSADVVADATVAACNSALSKWNQASLSGPAGPSDAISLVTGEPTSAITEHRNFAASRALFFVVQARAGRCAPPPPVKG</sequence>
<evidence type="ECO:0000313" key="2">
    <source>
        <dbReference type="EMBL" id="MBR7620800.1"/>
    </source>
</evidence>
<dbReference type="EMBL" id="JAGSGD010000001">
    <property type="protein sequence ID" value="MBR7620800.1"/>
    <property type="molecule type" value="Genomic_DNA"/>
</dbReference>
<keyword evidence="3" id="KW-1185">Reference proteome</keyword>
<keyword evidence="1" id="KW-0732">Signal</keyword>
<dbReference type="AlphaFoldDB" id="A0A941D1Z9"/>
<evidence type="ECO:0000313" key="3">
    <source>
        <dbReference type="Proteomes" id="UP000622580"/>
    </source>
</evidence>
<gene>
    <name evidence="2" type="ORF">JKL49_15505</name>
</gene>
<comment type="caution">
    <text evidence="2">The sequence shown here is derived from an EMBL/GenBank/DDBJ whole genome shotgun (WGS) entry which is preliminary data.</text>
</comment>
<feature type="chain" id="PRO_5036909220" description="Lipoprotein" evidence="1">
    <location>
        <begin position="19"/>
        <end position="154"/>
    </location>
</feature>
<feature type="signal peptide" evidence="1">
    <location>
        <begin position="1"/>
        <end position="18"/>
    </location>
</feature>
<dbReference type="PROSITE" id="PS51257">
    <property type="entry name" value="PROKAR_LIPOPROTEIN"/>
    <property type="match status" value="1"/>
</dbReference>
<name>A0A941D1Z9_9CAUL</name>
<dbReference type="Proteomes" id="UP000622580">
    <property type="component" value="Unassembled WGS sequence"/>
</dbReference>
<reference evidence="2" key="1">
    <citation type="submission" date="2021-04" db="EMBL/GenBank/DDBJ databases">
        <title>Draft genome assembly of strain Phenylobacterium sp. 20VBR1 using MiniION and Illumina platforms.</title>
        <authorList>
            <person name="Thomas F.A."/>
            <person name="Krishnan K.P."/>
            <person name="Sinha R.K."/>
        </authorList>
    </citation>
    <scope>NUCLEOTIDE SEQUENCE</scope>
    <source>
        <strain evidence="2">20VBR1</strain>
    </source>
</reference>
<evidence type="ECO:0000256" key="1">
    <source>
        <dbReference type="SAM" id="SignalP"/>
    </source>
</evidence>
<protein>
    <recommendedName>
        <fullName evidence="4">Lipoprotein</fullName>
    </recommendedName>
</protein>
<proteinExistence type="predicted"/>